<comment type="caution">
    <text evidence="1">The sequence shown here is derived from an EMBL/GenBank/DDBJ whole genome shotgun (WGS) entry which is preliminary data.</text>
</comment>
<reference evidence="1 2" key="1">
    <citation type="submission" date="2021-05" db="EMBL/GenBank/DDBJ databases">
        <title>Genome Assembly of Synthetic Allotetraploid Brassica napus Reveals Homoeologous Exchanges between Subgenomes.</title>
        <authorList>
            <person name="Davis J.T."/>
        </authorList>
    </citation>
    <scope>NUCLEOTIDE SEQUENCE [LARGE SCALE GENOMIC DNA]</scope>
    <source>
        <strain evidence="2">cv. Da-Ae</strain>
        <tissue evidence="1">Seedling</tissue>
    </source>
</reference>
<gene>
    <name evidence="1" type="ORF">HID58_058725</name>
</gene>
<name>A0ABQ7ZQV3_BRANA</name>
<evidence type="ECO:0000313" key="1">
    <source>
        <dbReference type="EMBL" id="KAH0882629.1"/>
    </source>
</evidence>
<organism evidence="1 2">
    <name type="scientific">Brassica napus</name>
    <name type="common">Rape</name>
    <dbReference type="NCBI Taxonomy" id="3708"/>
    <lineage>
        <taxon>Eukaryota</taxon>
        <taxon>Viridiplantae</taxon>
        <taxon>Streptophyta</taxon>
        <taxon>Embryophyta</taxon>
        <taxon>Tracheophyta</taxon>
        <taxon>Spermatophyta</taxon>
        <taxon>Magnoliopsida</taxon>
        <taxon>eudicotyledons</taxon>
        <taxon>Gunneridae</taxon>
        <taxon>Pentapetalae</taxon>
        <taxon>rosids</taxon>
        <taxon>malvids</taxon>
        <taxon>Brassicales</taxon>
        <taxon>Brassicaceae</taxon>
        <taxon>Brassiceae</taxon>
        <taxon>Brassica</taxon>
    </lineage>
</organism>
<keyword evidence="2" id="KW-1185">Reference proteome</keyword>
<proteinExistence type="predicted"/>
<evidence type="ECO:0000313" key="2">
    <source>
        <dbReference type="Proteomes" id="UP000824890"/>
    </source>
</evidence>
<dbReference type="EMBL" id="JAGKQM010000014">
    <property type="protein sequence ID" value="KAH0882629.1"/>
    <property type="molecule type" value="Genomic_DNA"/>
</dbReference>
<accession>A0ABQ7ZQV3</accession>
<protein>
    <submittedName>
        <fullName evidence="1">Uncharacterized protein</fullName>
    </submittedName>
</protein>
<sequence>MIVIALIRGQYAVAKLKGSRRPPLDANILTEEIHPRYQSETHVVDRLEYLSHLMAGKYVKQMIVHYMSRGFDQADQEEFEMLIENY</sequence>
<dbReference type="Proteomes" id="UP000824890">
    <property type="component" value="Unassembled WGS sequence"/>
</dbReference>